<dbReference type="PANTHER" id="PTHR38439">
    <property type="entry name" value="AURACYANIN-B"/>
    <property type="match status" value="1"/>
</dbReference>
<dbReference type="Pfam" id="PF00127">
    <property type="entry name" value="Copper-bind"/>
    <property type="match status" value="1"/>
</dbReference>
<dbReference type="InterPro" id="IPR050845">
    <property type="entry name" value="Cu-binding_ET"/>
</dbReference>
<dbReference type="PANTHER" id="PTHR38439:SF3">
    <property type="entry name" value="COPPER-RESISTANT CUPROPROTEIN COPI"/>
    <property type="match status" value="1"/>
</dbReference>
<evidence type="ECO:0000256" key="1">
    <source>
        <dbReference type="ARBA" id="ARBA00022723"/>
    </source>
</evidence>
<dbReference type="EMBL" id="CP045871">
    <property type="protein sequence ID" value="QGG80169.1"/>
    <property type="molecule type" value="Genomic_DNA"/>
</dbReference>
<feature type="domain" description="Blue (type 1) copper" evidence="4">
    <location>
        <begin position="51"/>
        <end position="171"/>
    </location>
</feature>
<dbReference type="OrthoDB" id="9816061at2"/>
<dbReference type="GO" id="GO:0005507">
    <property type="term" value="F:copper ion binding"/>
    <property type="evidence" value="ECO:0007669"/>
    <property type="project" value="InterPro"/>
</dbReference>
<keyword evidence="2" id="KW-0186">Copper</keyword>
<dbReference type="KEGG" id="llp:GH975_06105"/>
<gene>
    <name evidence="5" type="ORF">GH975_06105</name>
</gene>
<evidence type="ECO:0000256" key="3">
    <source>
        <dbReference type="SAM" id="SignalP"/>
    </source>
</evidence>
<dbReference type="SUPFAM" id="SSF49503">
    <property type="entry name" value="Cupredoxins"/>
    <property type="match status" value="1"/>
</dbReference>
<protein>
    <submittedName>
        <fullName evidence="5">Copper-binding protein</fullName>
    </submittedName>
</protein>
<dbReference type="InterPro" id="IPR000923">
    <property type="entry name" value="BlueCu_1"/>
</dbReference>
<sequence length="174" mass="19140">MKKNRMFAAAIAMAIATASHAGGVHGSSHGATAGEQGKLSDVSKTIQIDMYDNYYEPENIDVKKGETIRFVINNKGMLVHEFNIGTPEMHEGHQEEMLMMIQHGIIQGGKLNRDLMEMDMGNGQTMKHDDPNSALLAPGETAEMIWKFSDDGNIEYACNVPGHYPAGMYGAFKF</sequence>
<proteinExistence type="predicted"/>
<evidence type="ECO:0000259" key="4">
    <source>
        <dbReference type="Pfam" id="PF00127"/>
    </source>
</evidence>
<reference evidence="5 6" key="1">
    <citation type="submission" date="2019-11" db="EMBL/GenBank/DDBJ databases">
        <authorList>
            <person name="Khan S.A."/>
            <person name="Jeon C.O."/>
            <person name="Chun B.H."/>
        </authorList>
    </citation>
    <scope>NUCLEOTIDE SEQUENCE [LARGE SCALE GENOMIC DNA]</scope>
    <source>
        <strain evidence="5 6">IMCC 1097</strain>
    </source>
</reference>
<dbReference type="Gene3D" id="2.60.40.420">
    <property type="entry name" value="Cupredoxins - blue copper proteins"/>
    <property type="match status" value="1"/>
</dbReference>
<keyword evidence="3" id="KW-0732">Signal</keyword>
<dbReference type="Proteomes" id="UP000388235">
    <property type="component" value="Chromosome"/>
</dbReference>
<evidence type="ECO:0000256" key="2">
    <source>
        <dbReference type="ARBA" id="ARBA00023008"/>
    </source>
</evidence>
<dbReference type="GO" id="GO:0009055">
    <property type="term" value="F:electron transfer activity"/>
    <property type="evidence" value="ECO:0007669"/>
    <property type="project" value="InterPro"/>
</dbReference>
<feature type="signal peptide" evidence="3">
    <location>
        <begin position="1"/>
        <end position="21"/>
    </location>
</feature>
<dbReference type="InterPro" id="IPR008972">
    <property type="entry name" value="Cupredoxin"/>
</dbReference>
<feature type="chain" id="PRO_5024446918" evidence="3">
    <location>
        <begin position="22"/>
        <end position="174"/>
    </location>
</feature>
<evidence type="ECO:0000313" key="6">
    <source>
        <dbReference type="Proteomes" id="UP000388235"/>
    </source>
</evidence>
<evidence type="ECO:0000313" key="5">
    <source>
        <dbReference type="EMBL" id="QGG80169.1"/>
    </source>
</evidence>
<name>A0A5Q2Q727_9GAMM</name>
<organism evidence="5 6">
    <name type="scientific">Litorivicinus lipolyticus</name>
    <dbReference type="NCBI Taxonomy" id="418701"/>
    <lineage>
        <taxon>Bacteria</taxon>
        <taxon>Pseudomonadati</taxon>
        <taxon>Pseudomonadota</taxon>
        <taxon>Gammaproteobacteria</taxon>
        <taxon>Oceanospirillales</taxon>
        <taxon>Litorivicinaceae</taxon>
        <taxon>Litorivicinus</taxon>
    </lineage>
</organism>
<dbReference type="AlphaFoldDB" id="A0A5Q2Q727"/>
<accession>A0A5Q2Q727</accession>
<dbReference type="RefSeq" id="WP_153713673.1">
    <property type="nucleotide sequence ID" value="NZ_CP045871.1"/>
</dbReference>
<keyword evidence="1" id="KW-0479">Metal-binding</keyword>
<keyword evidence="6" id="KW-1185">Reference proteome</keyword>